<evidence type="ECO:0000313" key="2">
    <source>
        <dbReference type="Proteomes" id="UP000009062"/>
    </source>
</evidence>
<evidence type="ECO:0000313" key="1">
    <source>
        <dbReference type="EMBL" id="AFA38115.1"/>
    </source>
</evidence>
<dbReference type="AlphaFoldDB" id="H6Q6F7"/>
<dbReference type="HOGENOM" id="CLU_1599078_0_0_2"/>
<dbReference type="KEGG" id="pog:Pogu_0088"/>
<organism evidence="1 2">
    <name type="scientific">Pyrobaculum oguniense (strain DSM 13380 / JCM 10595 / TE7)</name>
    <dbReference type="NCBI Taxonomy" id="698757"/>
    <lineage>
        <taxon>Archaea</taxon>
        <taxon>Thermoproteota</taxon>
        <taxon>Thermoprotei</taxon>
        <taxon>Thermoproteales</taxon>
        <taxon>Thermoproteaceae</taxon>
        <taxon>Pyrobaculum</taxon>
    </lineage>
</organism>
<sequence>MRQAVADTCFLVDWVKFRRRDLLFAVFDVVWLPEPVLSEVKSEDTLDWVASKLAERRMALLPETPELRAEALSLMAEASARLSAPLVDYPEAFCLAAGRRLGAVVLTENRGALAVPRVLPQYAGVEVWRSLEVLAKAAEAGAADCSAFDEYREDAVHEFPKRDLEKVLNALSCKTRGARS</sequence>
<evidence type="ECO:0008006" key="3">
    <source>
        <dbReference type="Google" id="ProtNLM"/>
    </source>
</evidence>
<dbReference type="InterPro" id="IPR029060">
    <property type="entry name" value="PIN-like_dom_sf"/>
</dbReference>
<dbReference type="STRING" id="698757.Pogu_0088"/>
<protein>
    <recommendedName>
        <fullName evidence="3">Nucleic acid-binding protein, contains PIN domain</fullName>
    </recommendedName>
</protein>
<proteinExistence type="predicted"/>
<dbReference type="SUPFAM" id="SSF88723">
    <property type="entry name" value="PIN domain-like"/>
    <property type="match status" value="1"/>
</dbReference>
<dbReference type="eggNOG" id="arCOG05545">
    <property type="taxonomic scope" value="Archaea"/>
</dbReference>
<keyword evidence="2" id="KW-1185">Reference proteome</keyword>
<gene>
    <name evidence="1" type="ordered locus">Pogu_0088</name>
</gene>
<reference evidence="1 2" key="1">
    <citation type="journal article" date="2012" name="Stand. Genomic Sci.">
        <title>Complete genome sequence of Pyrobaculum oguniense.</title>
        <authorList>
            <person name="Bernick D.L."/>
            <person name="Karplus K."/>
            <person name="Lui L.M."/>
            <person name="Coker J.K."/>
            <person name="Murphy J.N."/>
            <person name="Chan P.P."/>
            <person name="Cozen A.E."/>
            <person name="Lowe T.M."/>
        </authorList>
    </citation>
    <scope>NUCLEOTIDE SEQUENCE [LARGE SCALE GENOMIC DNA]</scope>
    <source>
        <strain evidence="1 2">TE7</strain>
    </source>
</reference>
<dbReference type="EMBL" id="CP003316">
    <property type="protein sequence ID" value="AFA38115.1"/>
    <property type="molecule type" value="Genomic_DNA"/>
</dbReference>
<accession>H6Q6F7</accession>
<dbReference type="Proteomes" id="UP000009062">
    <property type="component" value="Chromosome"/>
</dbReference>
<name>H6Q6F7_PYROT</name>